<dbReference type="Gene3D" id="2.120.10.30">
    <property type="entry name" value="TolB, C-terminal domain"/>
    <property type="match status" value="1"/>
</dbReference>
<accession>A0AAP9RDI0</accession>
<organism evidence="1 2">
    <name type="scientific">Clostridium butyricum</name>
    <dbReference type="NCBI Taxonomy" id="1492"/>
    <lineage>
        <taxon>Bacteria</taxon>
        <taxon>Bacillati</taxon>
        <taxon>Bacillota</taxon>
        <taxon>Clostridia</taxon>
        <taxon>Eubacteriales</taxon>
        <taxon>Clostridiaceae</taxon>
        <taxon>Clostridium</taxon>
    </lineage>
</organism>
<protein>
    <submittedName>
        <fullName evidence="1">Uncharacterized protein</fullName>
    </submittedName>
</protein>
<dbReference type="InterPro" id="IPR011042">
    <property type="entry name" value="6-blade_b-propeller_TolB-like"/>
</dbReference>
<proteinExistence type="predicted"/>
<dbReference type="RefSeq" id="WP_035765758.1">
    <property type="nucleotide sequence ID" value="NZ_AP019716.1"/>
</dbReference>
<name>A0AAP9RDI0_CLOBU</name>
<sequence length="295" mass="34880">MNLKAKERLYTPTQITKIGENYFIIDCYHHRIIYTNDLENSISEWKTIDYEFSGGHSITSNGDIYVAESTGKNEVVIFDNNLQFKQKFLNINFRPHKTIYDKDTDAFYVISSGTQEIYCFKVDENKKLYINYTKKLDFLNDAYTRGIKIIDGYMYFLSSIGYITVADYKNNYTVINNYSLPDELFSLNDIEKIGSYYYITSTQNKNWEVIPKIIRVKDLNNANNYEDLYDLFGFKATPYFISSFDDKYFMTEIGTQYNGVKSFEIKDDNIINIKNIYYFDEVIQNSIERRDTYPL</sequence>
<dbReference type="AlphaFoldDB" id="A0AAP9RDI0"/>
<gene>
    <name evidence="1" type="ORF">FF104_06285</name>
</gene>
<dbReference type="EMBL" id="CP040626">
    <property type="protein sequence ID" value="QMW90578.1"/>
    <property type="molecule type" value="Genomic_DNA"/>
</dbReference>
<dbReference type="GeneID" id="92943758"/>
<dbReference type="SUPFAM" id="SSF63825">
    <property type="entry name" value="YWTD domain"/>
    <property type="match status" value="1"/>
</dbReference>
<reference evidence="1 2" key="1">
    <citation type="submission" date="2019-05" db="EMBL/GenBank/DDBJ databases">
        <authorList>
            <person name="Schori C."/>
            <person name="Ahrens C."/>
        </authorList>
    </citation>
    <scope>NUCLEOTIDE SEQUENCE [LARGE SCALE GENOMIC DNA]</scope>
    <source>
        <strain evidence="1 2">DSM 10702</strain>
    </source>
</reference>
<dbReference type="Proteomes" id="UP000515243">
    <property type="component" value="Chromosome 1"/>
</dbReference>
<evidence type="ECO:0000313" key="1">
    <source>
        <dbReference type="EMBL" id="QMW90578.1"/>
    </source>
</evidence>
<evidence type="ECO:0000313" key="2">
    <source>
        <dbReference type="Proteomes" id="UP000515243"/>
    </source>
</evidence>